<proteinExistence type="predicted"/>
<dbReference type="PANTHER" id="PTHR13812:SF19">
    <property type="entry name" value="KETIMINE REDUCTASE MU-CRYSTALLIN"/>
    <property type="match status" value="1"/>
</dbReference>
<dbReference type="Proteomes" id="UP000229730">
    <property type="component" value="Unassembled WGS sequence"/>
</dbReference>
<dbReference type="Gene3D" id="3.40.50.720">
    <property type="entry name" value="NAD(P)-binding Rossmann-like Domain"/>
    <property type="match status" value="1"/>
</dbReference>
<dbReference type="AlphaFoldDB" id="A0A2G4YW41"/>
<dbReference type="PANTHER" id="PTHR13812">
    <property type="entry name" value="KETIMINE REDUCTASE MU-CRYSTALLIN"/>
    <property type="match status" value="1"/>
</dbReference>
<dbReference type="SUPFAM" id="SSF51735">
    <property type="entry name" value="NAD(P)-binding Rossmann-fold domains"/>
    <property type="match status" value="1"/>
</dbReference>
<dbReference type="InterPro" id="IPR003462">
    <property type="entry name" value="ODC_Mu_crystall"/>
</dbReference>
<dbReference type="RefSeq" id="WP_099470925.1">
    <property type="nucleotide sequence ID" value="NZ_CP041025.1"/>
</dbReference>
<evidence type="ECO:0000313" key="2">
    <source>
        <dbReference type="Proteomes" id="UP000229730"/>
    </source>
</evidence>
<organism evidence="1 2">
    <name type="scientific">Paremcibacter congregatus</name>
    <dbReference type="NCBI Taxonomy" id="2043170"/>
    <lineage>
        <taxon>Bacteria</taxon>
        <taxon>Pseudomonadati</taxon>
        <taxon>Pseudomonadota</taxon>
        <taxon>Alphaproteobacteria</taxon>
        <taxon>Emcibacterales</taxon>
        <taxon>Emcibacteraceae</taxon>
        <taxon>Paremcibacter</taxon>
    </lineage>
</organism>
<comment type="caution">
    <text evidence="1">The sequence shown here is derived from an EMBL/GenBank/DDBJ whole genome shotgun (WGS) entry which is preliminary data.</text>
</comment>
<dbReference type="InterPro" id="IPR036291">
    <property type="entry name" value="NAD(P)-bd_dom_sf"/>
</dbReference>
<dbReference type="EMBL" id="PDEM01000007">
    <property type="protein sequence ID" value="PHZ86548.1"/>
    <property type="molecule type" value="Genomic_DNA"/>
</dbReference>
<dbReference type="InParanoid" id="A0A2G4YW41"/>
<protein>
    <submittedName>
        <fullName evidence="1">Ornithine cyclodeaminase family protein</fullName>
    </submittedName>
</protein>
<sequence length="319" mass="34443">MFVVSEEIVKEIMTQELAYDAIKGAFITSYQARGEIFPVVIAKGCDKGNIFSIKSGNLFDQRLSGLKMGSYWSKNTLRGLPNHNTTIILLDEETGRTHAIINGGYLNGLRTAAANAVATDYLARREATVLGVLGAGHQSIFEIKAICQIRNIKRILINSRQQETAERAVRLLADDGIQAEVSTTEQVCRQADILVTVTSATAPLFQADWIRPGTHISAMGADQSGKQELPIELISCAALYADLPAQSRKIGEFESASLLTPELKVTAIGAVLSGDDRGRGSSDEITIFDSSGIALQDLSIAKMVLDTAISRGLVNQVKF</sequence>
<accession>A0A2G4YW41</accession>
<keyword evidence="2" id="KW-1185">Reference proteome</keyword>
<reference evidence="1 2" key="1">
    <citation type="submission" date="2017-10" db="EMBL/GenBank/DDBJ databases">
        <title>Frigbacter circumglobatus gen. nov. sp. nov., isolated from sediment cultured in situ.</title>
        <authorList>
            <person name="Zhao Z."/>
        </authorList>
    </citation>
    <scope>NUCLEOTIDE SEQUENCE [LARGE SCALE GENOMIC DNA]</scope>
    <source>
        <strain evidence="1 2">ZYL</strain>
    </source>
</reference>
<dbReference type="PIRSF" id="PIRSF001439">
    <property type="entry name" value="CryM"/>
    <property type="match status" value="1"/>
</dbReference>
<dbReference type="Gene3D" id="3.30.1780.10">
    <property type="entry name" value="ornithine cyclodeaminase, domain 1"/>
    <property type="match status" value="1"/>
</dbReference>
<dbReference type="InterPro" id="IPR023401">
    <property type="entry name" value="ODC_N"/>
</dbReference>
<dbReference type="OrthoDB" id="9801817at2"/>
<name>A0A2G4YW41_9PROT</name>
<evidence type="ECO:0000313" key="1">
    <source>
        <dbReference type="EMBL" id="PHZ86548.1"/>
    </source>
</evidence>
<dbReference type="GO" id="GO:0005737">
    <property type="term" value="C:cytoplasm"/>
    <property type="evidence" value="ECO:0007669"/>
    <property type="project" value="TreeGrafter"/>
</dbReference>
<gene>
    <name evidence="1" type="ORF">CRD36_01305</name>
</gene>
<dbReference type="Pfam" id="PF02423">
    <property type="entry name" value="OCD_Mu_crystall"/>
    <property type="match status" value="1"/>
</dbReference>